<dbReference type="AlphaFoldDB" id="A0A2D1QIA7"/>
<dbReference type="OrthoDB" id="6951428at2"/>
<dbReference type="RefSeq" id="WP_139723418.1">
    <property type="nucleotide sequence ID" value="NZ_ARYZ02000153.1"/>
</dbReference>
<protein>
    <submittedName>
        <fullName evidence="1">Uncharacterized protein</fullName>
    </submittedName>
</protein>
<evidence type="ECO:0000313" key="1">
    <source>
        <dbReference type="EMBL" id="ATP10101.1"/>
    </source>
</evidence>
<reference evidence="2" key="1">
    <citation type="journal article" date="2018" name="BMC Genomics">
        <title>The complete and fully assembled genome sequence of Aeromonas salmonicida subsp. pectinolytica and its comparative analysis with other Aeromonas species: investigation of the mobilome in environmental and pathogenic strains.</title>
        <authorList>
            <person name="Pfeiffer F."/>
            <person name="Zamora-Lagos M.A."/>
            <person name="Blettinger M."/>
            <person name="Yeroslaviz A."/>
            <person name="Dahl A."/>
            <person name="Gruber S."/>
            <person name="Habermann B.H."/>
        </authorList>
    </citation>
    <scope>NUCLEOTIDE SEQUENCE [LARGE SCALE GENOMIC DNA]</scope>
    <source>
        <strain evidence="2">34mel</strain>
    </source>
</reference>
<accession>A0A2D1QIA7</accession>
<dbReference type="Proteomes" id="UP000222916">
    <property type="component" value="Chromosome"/>
</dbReference>
<proteinExistence type="predicted"/>
<dbReference type="EMBL" id="CP022426">
    <property type="protein sequence ID" value="ATP10101.1"/>
    <property type="molecule type" value="Genomic_DNA"/>
</dbReference>
<gene>
    <name evidence="1" type="ORF">Asalp_29900</name>
</gene>
<sequence>MFAYQDIVAGVKAAAKTNPIENYSHCQLLNLHSRNLGFQSFHHLQSSLKAVPKDNFNQISTRLMRKVCASKLPSQDSSYFEFWCHADGSFSFYSYWIGWDRFGKEVRLPRPLIGLTSVKGLRKQVDSPIYVLESTKEILAWMFGWKGMAYIPESIARKYFAFHFNKNHLVDKNPNMPLVREQDPFSTGKFCND</sequence>
<name>A0A2D1QIA7_AERSA</name>
<evidence type="ECO:0000313" key="2">
    <source>
        <dbReference type="Proteomes" id="UP000222916"/>
    </source>
</evidence>
<organism evidence="1 2">
    <name type="scientific">Aeromonas salmonicida subsp. pectinolytica 34mel</name>
    <dbReference type="NCBI Taxonomy" id="1324960"/>
    <lineage>
        <taxon>Bacteria</taxon>
        <taxon>Pseudomonadati</taxon>
        <taxon>Pseudomonadota</taxon>
        <taxon>Gammaproteobacteria</taxon>
        <taxon>Aeromonadales</taxon>
        <taxon>Aeromonadaceae</taxon>
        <taxon>Aeromonas</taxon>
    </lineage>
</organism>